<dbReference type="PANTHER" id="PTHR46652">
    <property type="entry name" value="LEUCINE-RICH REPEAT AND IQ DOMAIN-CONTAINING PROTEIN 1-RELATED"/>
    <property type="match status" value="1"/>
</dbReference>
<evidence type="ECO:0000259" key="4">
    <source>
        <dbReference type="Pfam" id="PF23598"/>
    </source>
</evidence>
<protein>
    <recommendedName>
        <fullName evidence="4">Disease resistance R13L4/SHOC-2-like LRR domain-containing protein</fullName>
    </recommendedName>
</protein>
<feature type="compositionally biased region" description="Polar residues" evidence="3">
    <location>
        <begin position="47"/>
        <end position="57"/>
    </location>
</feature>
<gene>
    <name evidence="5" type="ORF">STCU_11645</name>
</gene>
<comment type="caution">
    <text evidence="5">The sequence shown here is derived from an EMBL/GenBank/DDBJ whole genome shotgun (WGS) entry which is preliminary data.</text>
</comment>
<dbReference type="InterPro" id="IPR032675">
    <property type="entry name" value="LRR_dom_sf"/>
</dbReference>
<dbReference type="PANTHER" id="PTHR46652:SF3">
    <property type="entry name" value="LEUCINE-RICH REPEAT-CONTAINING PROTEIN 9"/>
    <property type="match status" value="1"/>
</dbReference>
<accession>S9THZ3</accession>
<dbReference type="Proteomes" id="UP000015354">
    <property type="component" value="Unassembled WGS sequence"/>
</dbReference>
<evidence type="ECO:0000256" key="1">
    <source>
        <dbReference type="ARBA" id="ARBA00022614"/>
    </source>
</evidence>
<dbReference type="InterPro" id="IPR055414">
    <property type="entry name" value="LRR_R13L4/SHOC2-like"/>
</dbReference>
<reference evidence="5 6" key="1">
    <citation type="journal article" date="2013" name="PLoS ONE">
        <title>Predicting the Proteins of Angomonas deanei, Strigomonas culicis and Their Respective Endosymbionts Reveals New Aspects of the Trypanosomatidae Family.</title>
        <authorList>
            <person name="Motta M.C."/>
            <person name="Martins A.C."/>
            <person name="de Souza S.S."/>
            <person name="Catta-Preta C.M."/>
            <person name="Silva R."/>
            <person name="Klein C.C."/>
            <person name="de Almeida L.G."/>
            <person name="de Lima Cunha O."/>
            <person name="Ciapina L.P."/>
            <person name="Brocchi M."/>
            <person name="Colabardini A.C."/>
            <person name="de Araujo Lima B."/>
            <person name="Machado C.R."/>
            <person name="de Almeida Soares C.M."/>
            <person name="Probst C.M."/>
            <person name="de Menezes C.B."/>
            <person name="Thompson C.E."/>
            <person name="Bartholomeu D.C."/>
            <person name="Gradia D.F."/>
            <person name="Pavoni D.P."/>
            <person name="Grisard E.C."/>
            <person name="Fantinatti-Garboggini F."/>
            <person name="Marchini F.K."/>
            <person name="Rodrigues-Luiz G.F."/>
            <person name="Wagner G."/>
            <person name="Goldman G.H."/>
            <person name="Fietto J.L."/>
            <person name="Elias M.C."/>
            <person name="Goldman M.H."/>
            <person name="Sagot M.F."/>
            <person name="Pereira M."/>
            <person name="Stoco P.H."/>
            <person name="de Mendonca-Neto R.P."/>
            <person name="Teixeira S.M."/>
            <person name="Maciel T.E."/>
            <person name="de Oliveira Mendes T.A."/>
            <person name="Urmenyi T.P."/>
            <person name="de Souza W."/>
            <person name="Schenkman S."/>
            <person name="de Vasconcelos A.T."/>
        </authorList>
    </citation>
    <scope>NUCLEOTIDE SEQUENCE [LARGE SCALE GENOMIC DNA]</scope>
</reference>
<keyword evidence="6" id="KW-1185">Reference proteome</keyword>
<evidence type="ECO:0000256" key="3">
    <source>
        <dbReference type="SAM" id="MobiDB-lite"/>
    </source>
</evidence>
<dbReference type="Gene3D" id="3.80.10.10">
    <property type="entry name" value="Ribonuclease Inhibitor"/>
    <property type="match status" value="1"/>
</dbReference>
<keyword evidence="2" id="KW-0677">Repeat</keyword>
<dbReference type="OrthoDB" id="261100at2759"/>
<feature type="region of interest" description="Disordered" evidence="3">
    <location>
        <begin position="1"/>
        <end position="98"/>
    </location>
</feature>
<organism evidence="5 6">
    <name type="scientific">Strigomonas culicis</name>
    <dbReference type="NCBI Taxonomy" id="28005"/>
    <lineage>
        <taxon>Eukaryota</taxon>
        <taxon>Discoba</taxon>
        <taxon>Euglenozoa</taxon>
        <taxon>Kinetoplastea</taxon>
        <taxon>Metakinetoplastina</taxon>
        <taxon>Trypanosomatida</taxon>
        <taxon>Trypanosomatidae</taxon>
        <taxon>Strigomonadinae</taxon>
        <taxon>Strigomonas</taxon>
    </lineage>
</organism>
<dbReference type="AlphaFoldDB" id="S9THZ3"/>
<feature type="domain" description="Disease resistance R13L4/SHOC-2-like LRR" evidence="4">
    <location>
        <begin position="328"/>
        <end position="463"/>
    </location>
</feature>
<dbReference type="EMBL" id="ATMH01011625">
    <property type="protein sequence ID" value="EPY15963.1"/>
    <property type="molecule type" value="Genomic_DNA"/>
</dbReference>
<feature type="compositionally biased region" description="Basic and acidic residues" evidence="3">
    <location>
        <begin position="1"/>
        <end position="14"/>
    </location>
</feature>
<proteinExistence type="predicted"/>
<evidence type="ECO:0000313" key="5">
    <source>
        <dbReference type="EMBL" id="EPY15963.1"/>
    </source>
</evidence>
<keyword evidence="1" id="KW-0433">Leucine-rich repeat</keyword>
<sequence>MNSGDKGAKEHANRFSDPYAAAGGSRPLIDRDMPPAVAAATADGFSSKPNLGVSHSSGEARRPMAASNLDGSPNTHCGYDSSDDAADESGASGGFQFGGNNSSLDDGLRGIARHAHSISGRRSLTDNVEPSGGLIHLLSSSVPSASRTPEVVTFPVTPGNVAEIASNASTAHDELLPRTQSEDDEDVGLYRRITVYGTLNRLPVMLDVMSWWLLRGPAPIPLCIVSSDMTGGVVLYDVPVLRLLRTSLNFSGCDGITALLLHEEGEGSTTAAAIAVNASHNDSVLAHDVKVEELVISECTDVTDVSFLRYTPNLCRLDASFINLSTSLQCLSCCTNMRELHFVFCKGEGTHALPALASMPHLQLLNMSNSNLRALPADLHACRELLVIDFSYCRELTDASSLSHLRALSRLNIAGTNLTSVDFLHNVRSLTVLSVASCKKLRTVAPLAGLPRLRDLDGSFSSVETIGALARCPCLRKVDFRSCPLHTDAVDELETMGVKYVHVGRLSLSTSGEFDFSDSMDNNSSAEEA</sequence>
<dbReference type="SUPFAM" id="SSF52058">
    <property type="entry name" value="L domain-like"/>
    <property type="match status" value="1"/>
</dbReference>
<name>S9THZ3_9TRYP</name>
<evidence type="ECO:0000313" key="6">
    <source>
        <dbReference type="Proteomes" id="UP000015354"/>
    </source>
</evidence>
<dbReference type="InterPro" id="IPR050836">
    <property type="entry name" value="SDS22/Internalin_LRR"/>
</dbReference>
<evidence type="ECO:0000256" key="2">
    <source>
        <dbReference type="ARBA" id="ARBA00022737"/>
    </source>
</evidence>
<dbReference type="Pfam" id="PF23598">
    <property type="entry name" value="LRR_14"/>
    <property type="match status" value="1"/>
</dbReference>